<dbReference type="PRINTS" id="PR00447">
    <property type="entry name" value="NATRESASSCMP"/>
</dbReference>
<evidence type="ECO:0000256" key="4">
    <source>
        <dbReference type="ARBA" id="ARBA00022989"/>
    </source>
</evidence>
<feature type="transmembrane region" description="Helical" evidence="6">
    <location>
        <begin position="288"/>
        <end position="311"/>
    </location>
</feature>
<feature type="transmembrane region" description="Helical" evidence="6">
    <location>
        <begin position="203"/>
        <end position="222"/>
    </location>
</feature>
<dbReference type="InterPro" id="IPR001046">
    <property type="entry name" value="NRAMP_fam"/>
</dbReference>
<proteinExistence type="predicted"/>
<keyword evidence="5 6" id="KW-0472">Membrane</keyword>
<comment type="caution">
    <text evidence="7">The sequence shown here is derived from an EMBL/GenBank/DDBJ whole genome shotgun (WGS) entry which is preliminary data.</text>
</comment>
<dbReference type="PANTHER" id="PTHR11706:SF33">
    <property type="entry name" value="NATURAL RESISTANCE-ASSOCIATED MACROPHAGE PROTEIN 2"/>
    <property type="match status" value="1"/>
</dbReference>
<evidence type="ECO:0000256" key="6">
    <source>
        <dbReference type="SAM" id="Phobius"/>
    </source>
</evidence>
<feature type="transmembrane region" description="Helical" evidence="6">
    <location>
        <begin position="332"/>
        <end position="351"/>
    </location>
</feature>
<gene>
    <name evidence="7" type="ORF">GCM10022287_17600</name>
</gene>
<feature type="transmembrane region" description="Helical" evidence="6">
    <location>
        <begin position="357"/>
        <end position="378"/>
    </location>
</feature>
<evidence type="ECO:0000256" key="1">
    <source>
        <dbReference type="ARBA" id="ARBA00004141"/>
    </source>
</evidence>
<dbReference type="NCBIfam" id="TIGR01197">
    <property type="entry name" value="nramp"/>
    <property type="match status" value="1"/>
</dbReference>
<feature type="transmembrane region" description="Helical" evidence="6">
    <location>
        <begin position="53"/>
        <end position="77"/>
    </location>
</feature>
<dbReference type="Pfam" id="PF01566">
    <property type="entry name" value="Nramp"/>
    <property type="match status" value="1"/>
</dbReference>
<dbReference type="NCBIfam" id="NF037982">
    <property type="entry name" value="Nramp_1"/>
    <property type="match status" value="1"/>
</dbReference>
<evidence type="ECO:0000256" key="5">
    <source>
        <dbReference type="ARBA" id="ARBA00023136"/>
    </source>
</evidence>
<name>A0ABP7ZZP5_9MICO</name>
<organism evidence="7 8">
    <name type="scientific">Gryllotalpicola koreensis</name>
    <dbReference type="NCBI Taxonomy" id="993086"/>
    <lineage>
        <taxon>Bacteria</taxon>
        <taxon>Bacillati</taxon>
        <taxon>Actinomycetota</taxon>
        <taxon>Actinomycetes</taxon>
        <taxon>Micrococcales</taxon>
        <taxon>Microbacteriaceae</taxon>
        <taxon>Gryllotalpicola</taxon>
    </lineage>
</organism>
<reference evidence="8" key="1">
    <citation type="journal article" date="2019" name="Int. J. Syst. Evol. Microbiol.">
        <title>The Global Catalogue of Microorganisms (GCM) 10K type strain sequencing project: providing services to taxonomists for standard genome sequencing and annotation.</title>
        <authorList>
            <consortium name="The Broad Institute Genomics Platform"/>
            <consortium name="The Broad Institute Genome Sequencing Center for Infectious Disease"/>
            <person name="Wu L."/>
            <person name="Ma J."/>
        </authorList>
    </citation>
    <scope>NUCLEOTIDE SEQUENCE [LARGE SCALE GENOMIC DNA]</scope>
    <source>
        <strain evidence="8">JCM 17591</strain>
    </source>
</reference>
<protein>
    <submittedName>
        <fullName evidence="7">Nramp family divalent metal transporter</fullName>
    </submittedName>
</protein>
<dbReference type="RefSeq" id="WP_344753496.1">
    <property type="nucleotide sequence ID" value="NZ_BAABBW010000003.1"/>
</dbReference>
<keyword evidence="4 6" id="KW-1133">Transmembrane helix</keyword>
<dbReference type="NCBIfam" id="NF001923">
    <property type="entry name" value="PRK00701.1"/>
    <property type="match status" value="1"/>
</dbReference>
<keyword evidence="3 6" id="KW-0812">Transmembrane</keyword>
<keyword evidence="2" id="KW-0813">Transport</keyword>
<evidence type="ECO:0000313" key="7">
    <source>
        <dbReference type="EMBL" id="GAA4174157.1"/>
    </source>
</evidence>
<feature type="transmembrane region" description="Helical" evidence="6">
    <location>
        <begin position="126"/>
        <end position="151"/>
    </location>
</feature>
<evidence type="ECO:0000313" key="8">
    <source>
        <dbReference type="Proteomes" id="UP001501079"/>
    </source>
</evidence>
<evidence type="ECO:0000256" key="3">
    <source>
        <dbReference type="ARBA" id="ARBA00022692"/>
    </source>
</evidence>
<accession>A0ABP7ZZP5</accession>
<dbReference type="PANTHER" id="PTHR11706">
    <property type="entry name" value="SOLUTE CARRIER PROTEIN FAMILY 11 MEMBER"/>
    <property type="match status" value="1"/>
</dbReference>
<feature type="transmembrane region" description="Helical" evidence="6">
    <location>
        <begin position="398"/>
        <end position="420"/>
    </location>
</feature>
<feature type="transmembrane region" description="Helical" evidence="6">
    <location>
        <begin position="243"/>
        <end position="268"/>
    </location>
</feature>
<comment type="subcellular location">
    <subcellularLocation>
        <location evidence="1">Membrane</location>
        <topology evidence="1">Multi-pass membrane protein</topology>
    </subcellularLocation>
</comment>
<feature type="transmembrane region" description="Helical" evidence="6">
    <location>
        <begin position="163"/>
        <end position="183"/>
    </location>
</feature>
<dbReference type="EMBL" id="BAABBW010000003">
    <property type="protein sequence ID" value="GAA4174157.1"/>
    <property type="molecule type" value="Genomic_DNA"/>
</dbReference>
<keyword evidence="8" id="KW-1185">Reference proteome</keyword>
<evidence type="ECO:0000256" key="2">
    <source>
        <dbReference type="ARBA" id="ARBA00022448"/>
    </source>
</evidence>
<dbReference type="Proteomes" id="UP001501079">
    <property type="component" value="Unassembled WGS sequence"/>
</dbReference>
<sequence>MAIDAEGQREASVRPAARSRPPWVRRLALLGPAFVASIAYVDPGNVAANLTAGARYGFLLLWVLVLANASAMLVQYLSSKLGIVTGKSLPELLAERLGRPARLAFWAQAEIVSAATDLAEVLGGAIALNLLFGVPLVVGGVIVGVASIALLAVQTRSQRRFEFAVMALLAVIAVGFVAGAVVSPIDWPGFAGGLVPRFEGSDTVLLAASMLGATVMPHAVYLHSALSRDRHRTDKSQKHRRALLAANRVDVVSALVIAGVVNIAMLVLAADALRGVPGTDTIPGAHAAIVQALGPAIGVVFAIGLLASGFASSSVGSYAGAVVMGALLKVRIPLLLRRAVTLIPAIVVLAIGVDPTWALVISQVVLSIGIPFAIIPLIRLTGSRAVMGDEADAVQTRIVAMFVAAAIVVLNVVLVVLAFAG</sequence>